<dbReference type="OrthoDB" id="113290at2"/>
<dbReference type="InterPro" id="IPR052963">
    <property type="entry name" value="Pantetheine_PDE"/>
</dbReference>
<evidence type="ECO:0000259" key="1">
    <source>
        <dbReference type="Pfam" id="PF00149"/>
    </source>
</evidence>
<organism evidence="2 3">
    <name type="scientific">Secundilactobacillus mixtipabuli</name>
    <dbReference type="NCBI Taxonomy" id="1435342"/>
    <lineage>
        <taxon>Bacteria</taxon>
        <taxon>Bacillati</taxon>
        <taxon>Bacillota</taxon>
        <taxon>Bacilli</taxon>
        <taxon>Lactobacillales</taxon>
        <taxon>Lactobacillaceae</taxon>
        <taxon>Secundilactobacillus</taxon>
    </lineage>
</organism>
<dbReference type="PANTHER" id="PTHR36492">
    <property type="match status" value="1"/>
</dbReference>
<dbReference type="PANTHER" id="PTHR36492:SF2">
    <property type="entry name" value="[ACYL-CARRIER-PROTEIN] PHOSPHODIESTERASE PPTH"/>
    <property type="match status" value="1"/>
</dbReference>
<dbReference type="RefSeq" id="WP_089109650.1">
    <property type="nucleotide sequence ID" value="NZ_BCMF01000008.1"/>
</dbReference>
<dbReference type="EMBL" id="BCMF01000008">
    <property type="protein sequence ID" value="GAW99863.1"/>
    <property type="molecule type" value="Genomic_DNA"/>
</dbReference>
<evidence type="ECO:0000313" key="2">
    <source>
        <dbReference type="EMBL" id="GAW99863.1"/>
    </source>
</evidence>
<dbReference type="InterPro" id="IPR004843">
    <property type="entry name" value="Calcineurin-like_PHP"/>
</dbReference>
<dbReference type="InterPro" id="IPR022302">
    <property type="entry name" value="Phosphoesterase_putative"/>
</dbReference>
<name>A0A1Z5IDH5_9LACO</name>
<dbReference type="CDD" id="cd00838">
    <property type="entry name" value="MPP_superfamily"/>
    <property type="match status" value="1"/>
</dbReference>
<accession>A0A1Z5IDH5</accession>
<evidence type="ECO:0000313" key="3">
    <source>
        <dbReference type="Proteomes" id="UP000198374"/>
    </source>
</evidence>
<dbReference type="GO" id="GO:0016787">
    <property type="term" value="F:hydrolase activity"/>
    <property type="evidence" value="ECO:0007669"/>
    <property type="project" value="InterPro"/>
</dbReference>
<dbReference type="InterPro" id="IPR029052">
    <property type="entry name" value="Metallo-depent_PP-like"/>
</dbReference>
<keyword evidence="3" id="KW-1185">Reference proteome</keyword>
<comment type="caution">
    <text evidence="2">The sequence shown here is derived from an EMBL/GenBank/DDBJ whole genome shotgun (WGS) entry which is preliminary data.</text>
</comment>
<dbReference type="Pfam" id="PF00149">
    <property type="entry name" value="Metallophos"/>
    <property type="match status" value="1"/>
</dbReference>
<dbReference type="Gene3D" id="3.60.21.10">
    <property type="match status" value="1"/>
</dbReference>
<sequence length="277" mass="32743">MVKVAMISDLHFDINHVDIDRTIEQQSQWLTQNQIGVYLIAGDLFNHFNCSLAFVEKLQKRTPATAVRFIAGNHDMVNDISYDDLQKSLSETYLHRKKFDIPNTDWQIIGNNGWYDYSFSAVLHRPDEDFLHWKRAYWIDGAINQPMSDPDRMTQELQVIEAQLQQAKLNHKRVLFMTHFVPRIEYLRITSDDRFWNMANAMLGSTRMGDLLKRYQVERVLFGHMHIHPVPRHLDGTTYYNQAVGYGTTRRHEWITNDFQSEWLNRVRVINLTSKDN</sequence>
<feature type="domain" description="Calcineurin-like phosphoesterase" evidence="1">
    <location>
        <begin position="3"/>
        <end position="227"/>
    </location>
</feature>
<reference evidence="2 3" key="1">
    <citation type="submission" date="2015-11" db="EMBL/GenBank/DDBJ databases">
        <title>Draft genome sequences of new species of the genus Lactobacillus isolated from orchardgrass silage.</title>
        <authorList>
            <person name="Tohno M."/>
            <person name="Tanizawa Y."/>
            <person name="Arita M."/>
        </authorList>
    </citation>
    <scope>NUCLEOTIDE SEQUENCE [LARGE SCALE GENOMIC DNA]</scope>
    <source>
        <strain evidence="2 3">IWT30</strain>
    </source>
</reference>
<dbReference type="SUPFAM" id="SSF56300">
    <property type="entry name" value="Metallo-dependent phosphatases"/>
    <property type="match status" value="1"/>
</dbReference>
<dbReference type="AlphaFoldDB" id="A0A1Z5IDH5"/>
<proteinExistence type="predicted"/>
<gene>
    <name evidence="2" type="ORF">IWT30_01840</name>
</gene>
<protein>
    <submittedName>
        <fullName evidence="2">Phosphoesterase</fullName>
    </submittedName>
</protein>
<dbReference type="NCBIfam" id="TIGR03729">
    <property type="entry name" value="acc_ester"/>
    <property type="match status" value="1"/>
</dbReference>
<dbReference type="Proteomes" id="UP000198374">
    <property type="component" value="Unassembled WGS sequence"/>
</dbReference>